<comment type="caution">
    <text evidence="2">The sequence shown here is derived from an EMBL/GenBank/DDBJ whole genome shotgun (WGS) entry which is preliminary data.</text>
</comment>
<evidence type="ECO:0000313" key="2">
    <source>
        <dbReference type="EMBL" id="GMR51231.1"/>
    </source>
</evidence>
<evidence type="ECO:0000256" key="1">
    <source>
        <dbReference type="SAM" id="MobiDB-lite"/>
    </source>
</evidence>
<evidence type="ECO:0000313" key="3">
    <source>
        <dbReference type="Proteomes" id="UP001328107"/>
    </source>
</evidence>
<gene>
    <name evidence="2" type="ORF">PMAYCL1PPCAC_21426</name>
</gene>
<reference evidence="3" key="1">
    <citation type="submission" date="2022-10" db="EMBL/GenBank/DDBJ databases">
        <title>Genome assembly of Pristionchus species.</title>
        <authorList>
            <person name="Yoshida K."/>
            <person name="Sommer R.J."/>
        </authorList>
    </citation>
    <scope>NUCLEOTIDE SEQUENCE [LARGE SCALE GENOMIC DNA]</scope>
    <source>
        <strain evidence="3">RS5460</strain>
    </source>
</reference>
<sequence length="91" mass="10678">NWPRLRRSSTNQPRDSNSITKKRRMKWQPLSGTPQARTAIRCHSCSAKRWLIVNWSLPLCTSIRLLQNIPILKQNKTCYVCSREPIWPAHP</sequence>
<dbReference type="Proteomes" id="UP001328107">
    <property type="component" value="Unassembled WGS sequence"/>
</dbReference>
<feature type="compositionally biased region" description="Polar residues" evidence="1">
    <location>
        <begin position="8"/>
        <end position="19"/>
    </location>
</feature>
<keyword evidence="3" id="KW-1185">Reference proteome</keyword>
<organism evidence="2 3">
    <name type="scientific">Pristionchus mayeri</name>
    <dbReference type="NCBI Taxonomy" id="1317129"/>
    <lineage>
        <taxon>Eukaryota</taxon>
        <taxon>Metazoa</taxon>
        <taxon>Ecdysozoa</taxon>
        <taxon>Nematoda</taxon>
        <taxon>Chromadorea</taxon>
        <taxon>Rhabditida</taxon>
        <taxon>Rhabditina</taxon>
        <taxon>Diplogasteromorpha</taxon>
        <taxon>Diplogasteroidea</taxon>
        <taxon>Neodiplogasteridae</taxon>
        <taxon>Pristionchus</taxon>
    </lineage>
</organism>
<protein>
    <submittedName>
        <fullName evidence="2">Uncharacterized protein</fullName>
    </submittedName>
</protein>
<feature type="region of interest" description="Disordered" evidence="1">
    <location>
        <begin position="1"/>
        <end position="30"/>
    </location>
</feature>
<name>A0AAN5CUL9_9BILA</name>
<accession>A0AAN5CUL9</accession>
<dbReference type="AlphaFoldDB" id="A0AAN5CUL9"/>
<feature type="non-terminal residue" evidence="2">
    <location>
        <position position="1"/>
    </location>
</feature>
<proteinExistence type="predicted"/>
<dbReference type="EMBL" id="BTRK01000005">
    <property type="protein sequence ID" value="GMR51231.1"/>
    <property type="molecule type" value="Genomic_DNA"/>
</dbReference>